<comment type="cofactor">
    <cofactor evidence="11">
        <name>Mg(2+)</name>
        <dbReference type="ChEBI" id="CHEBI:18420"/>
    </cofactor>
    <cofactor evidence="11">
        <name>Mn(2+)</name>
        <dbReference type="ChEBI" id="CHEBI:29035"/>
    </cofactor>
</comment>
<keyword evidence="6 11" id="KW-0862">Zinc</keyword>
<dbReference type="Gene3D" id="2.40.50.140">
    <property type="entry name" value="Nucleic acid-binding proteins"/>
    <property type="match status" value="1"/>
</dbReference>
<dbReference type="HAMAP" id="MF_01588">
    <property type="entry name" value="DNA_ligase_A"/>
    <property type="match status" value="1"/>
</dbReference>
<keyword evidence="4 11" id="KW-0479">Metal-binding</keyword>
<dbReference type="InterPro" id="IPR001679">
    <property type="entry name" value="DNA_ligase"/>
</dbReference>
<keyword evidence="5 11" id="KW-0227">DNA damage</keyword>
<gene>
    <name evidence="11 13" type="primary">ligA</name>
    <name evidence="13" type="ORF">SNE34_02690</name>
</gene>
<feature type="active site" description="N6-AMP-lysine intermediate" evidence="11">
    <location>
        <position position="115"/>
    </location>
</feature>
<dbReference type="EMBL" id="JAXGFP010000001">
    <property type="protein sequence ID" value="MEG3182917.1"/>
    <property type="molecule type" value="Genomic_DNA"/>
</dbReference>
<feature type="domain" description="BRCT" evidence="12">
    <location>
        <begin position="718"/>
        <end position="798"/>
    </location>
</feature>
<dbReference type="PANTHER" id="PTHR23389:SF9">
    <property type="entry name" value="DNA LIGASE"/>
    <property type="match status" value="1"/>
</dbReference>
<dbReference type="NCBIfam" id="NF005932">
    <property type="entry name" value="PRK07956.1"/>
    <property type="match status" value="1"/>
</dbReference>
<evidence type="ECO:0000259" key="12">
    <source>
        <dbReference type="PROSITE" id="PS50172"/>
    </source>
</evidence>
<feature type="binding site" evidence="11">
    <location>
        <begin position="82"/>
        <end position="83"/>
    </location>
    <ligand>
        <name>NAD(+)</name>
        <dbReference type="ChEBI" id="CHEBI:57540"/>
    </ligand>
</feature>
<comment type="similarity">
    <text evidence="11">Belongs to the NAD-dependent DNA ligase family. LigA subfamily.</text>
</comment>
<reference evidence="13 14" key="1">
    <citation type="journal article" date="2016" name="Int. J. Syst. Evol. Microbiol.">
        <title>Lysobacter erysipheiresistens sp. nov., an antagonist of powdery mildew, isolated from tobacco-cultivated soil.</title>
        <authorList>
            <person name="Xie B."/>
            <person name="Li T."/>
            <person name="Lin X."/>
            <person name="Wang C.J."/>
            <person name="Chen Y.J."/>
            <person name="Liu W.J."/>
            <person name="Zhao Z.W."/>
        </authorList>
    </citation>
    <scope>NUCLEOTIDE SEQUENCE [LARGE SCALE GENOMIC DNA]</scope>
    <source>
        <strain evidence="13 14">RS-LYSO-3</strain>
    </source>
</reference>
<dbReference type="SMART" id="SM00532">
    <property type="entry name" value="LIGANc"/>
    <property type="match status" value="1"/>
</dbReference>
<accession>A0ABU7YVG1</accession>
<dbReference type="Gene3D" id="3.40.50.10190">
    <property type="entry name" value="BRCT domain"/>
    <property type="match status" value="1"/>
</dbReference>
<keyword evidence="7 11" id="KW-0460">Magnesium</keyword>
<dbReference type="CDD" id="cd00114">
    <property type="entry name" value="LIGANc"/>
    <property type="match status" value="1"/>
</dbReference>
<dbReference type="PIRSF" id="PIRSF001604">
    <property type="entry name" value="LigA"/>
    <property type="match status" value="1"/>
</dbReference>
<sequence>MTANPATRIADLRRQLDDANYRYHVLDDALIPDAEYDRLLRELDVLEAAHPELASPDSPTQRVGAAPSGAFAPVRHAIPMLSLGNAFSDDEVADFVRRIEQKLGVEAPTFSVEPKLDGLAISLRYEHGRFVQGATRGDGATGEDVTANLRTVKAIPLRLRGGTNERGPLTLRGEGWPEVLEVRGEVYMPLAGFKRYNERMLAEGGKVLANPRNGAAGSLRQLDPRLTAQRPLAFYAYAIGLVEGGELPDSHSETLKQLRNWGLPVSAESDVVTGVDGLLGYYRRIGERRDRLPFDIDGVVYKLDDFDAQREMGFVSRAPRWAIAHKFPAQEQTTVVESIEVNVGRTGAVTPWVLMQPVHVGGVTVTRATLHNADQVARLDVRVGDTVVVRRAGDVIPEVVRVLPDQRRPDAPEWRMPEACPVCGSEIVREEGAVVWRCSGELTCASQRKEAMGHFASRRAMDIDGLGERFIAALSDLDYVQSVADLYRLTLDDLLEMKQRADERDGTTPETVKAGKVATRWAENLIEAIDRSRNTTLERFLYALGIEHVGESTAKALAAWFGDLELIRHLPWPLFKRVPDIGGEVARAIGHFLDQPGNQQVIDDLLAREVSITDTHPPSPKLRESLGLATLLVDLEIPRLTRIRAEQLAAAFPSPDPQDATAGVRAAQQHNLLTAGLPAETATAFATWLEDADNANLLAESGRALARLDAIVPSMDTAPSGPLDGQTVVLTGTLSAMTRDEAKTRLEALGAKAAGSVSKKTSFVVAGEAAGSKLAKAEELGVEVWGEARLLDFLGQHE</sequence>
<dbReference type="Pfam" id="PF03119">
    <property type="entry name" value="DNA_ligase_ZBD"/>
    <property type="match status" value="1"/>
</dbReference>
<dbReference type="EC" id="6.5.1.2" evidence="11"/>
<dbReference type="InterPro" id="IPR018239">
    <property type="entry name" value="DNA_ligase_AS"/>
</dbReference>
<dbReference type="Gene3D" id="6.20.10.30">
    <property type="match status" value="1"/>
</dbReference>
<proteinExistence type="inferred from homology"/>
<dbReference type="Pfam" id="PF01653">
    <property type="entry name" value="DNA_ligase_aden"/>
    <property type="match status" value="1"/>
</dbReference>
<evidence type="ECO:0000256" key="6">
    <source>
        <dbReference type="ARBA" id="ARBA00022833"/>
    </source>
</evidence>
<dbReference type="PROSITE" id="PS50172">
    <property type="entry name" value="BRCT"/>
    <property type="match status" value="1"/>
</dbReference>
<feature type="binding site" evidence="11">
    <location>
        <position position="326"/>
    </location>
    <ligand>
        <name>NAD(+)</name>
        <dbReference type="ChEBI" id="CHEBI:57540"/>
    </ligand>
</feature>
<dbReference type="Proteomes" id="UP001355056">
    <property type="component" value="Unassembled WGS sequence"/>
</dbReference>
<keyword evidence="8 11" id="KW-0520">NAD</keyword>
<dbReference type="InterPro" id="IPR013839">
    <property type="entry name" value="DNAligase_adenylation"/>
</dbReference>
<dbReference type="InterPro" id="IPR041663">
    <property type="entry name" value="DisA/LigA_HHH"/>
</dbReference>
<dbReference type="InterPro" id="IPR004149">
    <property type="entry name" value="Znf_DNAligase_C4"/>
</dbReference>
<dbReference type="Pfam" id="PF12826">
    <property type="entry name" value="HHH_2"/>
    <property type="match status" value="1"/>
</dbReference>
<feature type="binding site" evidence="11">
    <location>
        <position position="302"/>
    </location>
    <ligand>
        <name>NAD(+)</name>
        <dbReference type="ChEBI" id="CHEBI:57540"/>
    </ligand>
</feature>
<feature type="binding site" evidence="11">
    <location>
        <position position="185"/>
    </location>
    <ligand>
        <name>NAD(+)</name>
        <dbReference type="ChEBI" id="CHEBI:57540"/>
    </ligand>
</feature>
<dbReference type="PANTHER" id="PTHR23389">
    <property type="entry name" value="CHROMOSOME TRANSMISSION FIDELITY FACTOR 18"/>
    <property type="match status" value="1"/>
</dbReference>
<evidence type="ECO:0000256" key="11">
    <source>
        <dbReference type="HAMAP-Rule" id="MF_01588"/>
    </source>
</evidence>
<dbReference type="Gene3D" id="1.10.150.20">
    <property type="entry name" value="5' to 3' exonuclease, C-terminal subdomain"/>
    <property type="match status" value="2"/>
</dbReference>
<evidence type="ECO:0000256" key="9">
    <source>
        <dbReference type="ARBA" id="ARBA00023204"/>
    </source>
</evidence>
<dbReference type="Pfam" id="PF03120">
    <property type="entry name" value="OB_DNA_ligase"/>
    <property type="match status" value="1"/>
</dbReference>
<feature type="binding site" evidence="11">
    <location>
        <position position="420"/>
    </location>
    <ligand>
        <name>Zn(2+)</name>
        <dbReference type="ChEBI" id="CHEBI:29105"/>
    </ligand>
</feature>
<dbReference type="InterPro" id="IPR012340">
    <property type="entry name" value="NA-bd_OB-fold"/>
</dbReference>
<comment type="catalytic activity">
    <reaction evidence="10 11">
        <text>NAD(+) + (deoxyribonucleotide)n-3'-hydroxyl + 5'-phospho-(deoxyribonucleotide)m = (deoxyribonucleotide)n+m + AMP + beta-nicotinamide D-nucleotide.</text>
        <dbReference type="EC" id="6.5.1.2"/>
    </reaction>
</comment>
<comment type="function">
    <text evidence="1 11">DNA ligase that catalyzes the formation of phosphodiester linkages between 5'-phosphoryl and 3'-hydroxyl groups in double-stranded DNA using NAD as a coenzyme and as the energy source for the reaction. It is essential for DNA replication and repair of damaged DNA.</text>
</comment>
<name>A0ABU7YVG1_9GAMM</name>
<dbReference type="SUPFAM" id="SSF47781">
    <property type="entry name" value="RuvA domain 2-like"/>
    <property type="match status" value="1"/>
</dbReference>
<evidence type="ECO:0000256" key="10">
    <source>
        <dbReference type="ARBA" id="ARBA00034005"/>
    </source>
</evidence>
<dbReference type="RefSeq" id="WP_332614437.1">
    <property type="nucleotide sequence ID" value="NZ_JAXGFP010000001.1"/>
</dbReference>
<dbReference type="SMART" id="SM00292">
    <property type="entry name" value="BRCT"/>
    <property type="match status" value="1"/>
</dbReference>
<dbReference type="Gene3D" id="3.30.470.30">
    <property type="entry name" value="DNA ligase/mRNA capping enzyme"/>
    <property type="match status" value="1"/>
</dbReference>
<dbReference type="InterPro" id="IPR036420">
    <property type="entry name" value="BRCT_dom_sf"/>
</dbReference>
<dbReference type="InterPro" id="IPR010994">
    <property type="entry name" value="RuvA_2-like"/>
</dbReference>
<dbReference type="InterPro" id="IPR001357">
    <property type="entry name" value="BRCT_dom"/>
</dbReference>
<feature type="binding site" evidence="11">
    <location>
        <begin position="33"/>
        <end position="37"/>
    </location>
    <ligand>
        <name>NAD(+)</name>
        <dbReference type="ChEBI" id="CHEBI:57540"/>
    </ligand>
</feature>
<evidence type="ECO:0000256" key="1">
    <source>
        <dbReference type="ARBA" id="ARBA00004067"/>
    </source>
</evidence>
<dbReference type="SUPFAM" id="SSF52113">
    <property type="entry name" value="BRCT domain"/>
    <property type="match status" value="1"/>
</dbReference>
<feature type="binding site" evidence="11">
    <location>
        <position position="423"/>
    </location>
    <ligand>
        <name>Zn(2+)</name>
        <dbReference type="ChEBI" id="CHEBI:29105"/>
    </ligand>
</feature>
<dbReference type="InterPro" id="IPR004150">
    <property type="entry name" value="NAD_DNA_ligase_OB"/>
</dbReference>
<keyword evidence="2 11" id="KW-0436">Ligase</keyword>
<comment type="caution">
    <text evidence="13">The sequence shown here is derived from an EMBL/GenBank/DDBJ whole genome shotgun (WGS) entry which is preliminary data.</text>
</comment>
<dbReference type="CDD" id="cd17748">
    <property type="entry name" value="BRCT_DNA_ligase_like"/>
    <property type="match status" value="1"/>
</dbReference>
<dbReference type="GO" id="GO:0003911">
    <property type="term" value="F:DNA ligase (NAD+) activity"/>
    <property type="evidence" value="ECO:0007669"/>
    <property type="project" value="UniProtKB-EC"/>
</dbReference>
<dbReference type="InterPro" id="IPR013840">
    <property type="entry name" value="DNAligase_N"/>
</dbReference>
<feature type="binding site" evidence="11">
    <location>
        <position position="113"/>
    </location>
    <ligand>
        <name>NAD(+)</name>
        <dbReference type="ChEBI" id="CHEBI:57540"/>
    </ligand>
</feature>
<dbReference type="SUPFAM" id="SSF50249">
    <property type="entry name" value="Nucleic acid-binding proteins"/>
    <property type="match status" value="1"/>
</dbReference>
<keyword evidence="3 11" id="KW-0235">DNA replication</keyword>
<evidence type="ECO:0000256" key="3">
    <source>
        <dbReference type="ARBA" id="ARBA00022705"/>
    </source>
</evidence>
<feature type="binding site" evidence="11">
    <location>
        <position position="444"/>
    </location>
    <ligand>
        <name>Zn(2+)</name>
        <dbReference type="ChEBI" id="CHEBI:29105"/>
    </ligand>
</feature>
<dbReference type="SUPFAM" id="SSF56091">
    <property type="entry name" value="DNA ligase/mRNA capping enzyme, catalytic domain"/>
    <property type="match status" value="1"/>
</dbReference>
<dbReference type="PROSITE" id="PS01055">
    <property type="entry name" value="DNA_LIGASE_N1"/>
    <property type="match status" value="1"/>
</dbReference>
<dbReference type="NCBIfam" id="TIGR00575">
    <property type="entry name" value="dnlj"/>
    <property type="match status" value="1"/>
</dbReference>
<evidence type="ECO:0000256" key="2">
    <source>
        <dbReference type="ARBA" id="ARBA00022598"/>
    </source>
</evidence>
<evidence type="ECO:0000313" key="14">
    <source>
        <dbReference type="Proteomes" id="UP001355056"/>
    </source>
</evidence>
<dbReference type="Gene3D" id="1.10.287.610">
    <property type="entry name" value="Helix hairpin bin"/>
    <property type="match status" value="1"/>
</dbReference>
<evidence type="ECO:0000313" key="13">
    <source>
        <dbReference type="EMBL" id="MEG3182917.1"/>
    </source>
</evidence>
<dbReference type="Pfam" id="PF00533">
    <property type="entry name" value="BRCT"/>
    <property type="match status" value="1"/>
</dbReference>
<keyword evidence="9 11" id="KW-0234">DNA repair</keyword>
<evidence type="ECO:0000256" key="7">
    <source>
        <dbReference type="ARBA" id="ARBA00022842"/>
    </source>
</evidence>
<evidence type="ECO:0000256" key="8">
    <source>
        <dbReference type="ARBA" id="ARBA00023027"/>
    </source>
</evidence>
<keyword evidence="11" id="KW-0464">Manganese</keyword>
<evidence type="ECO:0000256" key="4">
    <source>
        <dbReference type="ARBA" id="ARBA00022723"/>
    </source>
</evidence>
<evidence type="ECO:0000256" key="5">
    <source>
        <dbReference type="ARBA" id="ARBA00022763"/>
    </source>
</evidence>
<organism evidence="13 14">
    <name type="scientific">Novilysobacter erysipheiresistens</name>
    <dbReference type="NCBI Taxonomy" id="1749332"/>
    <lineage>
        <taxon>Bacteria</taxon>
        <taxon>Pseudomonadati</taxon>
        <taxon>Pseudomonadota</taxon>
        <taxon>Gammaproteobacteria</taxon>
        <taxon>Lysobacterales</taxon>
        <taxon>Lysobacteraceae</taxon>
        <taxon>Novilysobacter</taxon>
    </lineage>
</organism>
<feature type="binding site" evidence="11">
    <location>
        <position position="136"/>
    </location>
    <ligand>
        <name>NAD(+)</name>
        <dbReference type="ChEBI" id="CHEBI:57540"/>
    </ligand>
</feature>
<keyword evidence="14" id="KW-1185">Reference proteome</keyword>
<comment type="caution">
    <text evidence="11">Lacks conserved residue(s) required for the propagation of feature annotation.</text>
</comment>
<protein>
    <recommendedName>
        <fullName evidence="11">DNA ligase</fullName>
        <ecNumber evidence="11">6.5.1.2</ecNumber>
    </recommendedName>
    <alternativeName>
        <fullName evidence="11">Polydeoxyribonucleotide synthase [NAD(+)]</fullName>
    </alternativeName>
</protein>